<dbReference type="PANTHER" id="PTHR45669">
    <property type="entry name" value="GLUTAREDOXIN DOMAIN-CONTAINING CYSTEINE-RICH PROTEIN CG12206-RELATED"/>
    <property type="match status" value="1"/>
</dbReference>
<feature type="region of interest" description="Disordered" evidence="1">
    <location>
        <begin position="20"/>
        <end position="41"/>
    </location>
</feature>
<evidence type="ECO:0000313" key="4">
    <source>
        <dbReference type="Proteomes" id="UP001152523"/>
    </source>
</evidence>
<dbReference type="InterPro" id="IPR002109">
    <property type="entry name" value="Glutaredoxin"/>
</dbReference>
<proteinExistence type="predicted"/>
<evidence type="ECO:0000256" key="1">
    <source>
        <dbReference type="SAM" id="MobiDB-lite"/>
    </source>
</evidence>
<gene>
    <name evidence="3" type="ORF">CEPIT_LOCUS12113</name>
</gene>
<protein>
    <recommendedName>
        <fullName evidence="2">Glutaredoxin domain-containing protein</fullName>
    </recommendedName>
</protein>
<dbReference type="SUPFAM" id="SSF52833">
    <property type="entry name" value="Thioredoxin-like"/>
    <property type="match status" value="1"/>
</dbReference>
<feature type="domain" description="Glutaredoxin" evidence="2">
    <location>
        <begin position="182"/>
        <end position="247"/>
    </location>
</feature>
<dbReference type="EMBL" id="CAMAPF010000073">
    <property type="protein sequence ID" value="CAH9092471.1"/>
    <property type="molecule type" value="Genomic_DNA"/>
</dbReference>
<feature type="compositionally biased region" description="Basic and acidic residues" evidence="1">
    <location>
        <begin position="24"/>
        <end position="40"/>
    </location>
</feature>
<dbReference type="Gene3D" id="3.40.30.10">
    <property type="entry name" value="Glutaredoxin"/>
    <property type="match status" value="1"/>
</dbReference>
<accession>A0AAV0D6T6</accession>
<dbReference type="PROSITE" id="PS51354">
    <property type="entry name" value="GLUTAREDOXIN_2"/>
    <property type="match status" value="1"/>
</dbReference>
<comment type="caution">
    <text evidence="3">The sequence shown here is derived from an EMBL/GenBank/DDBJ whole genome shotgun (WGS) entry which is preliminary data.</text>
</comment>
<reference evidence="3" key="1">
    <citation type="submission" date="2022-07" db="EMBL/GenBank/DDBJ databases">
        <authorList>
            <person name="Macas J."/>
            <person name="Novak P."/>
            <person name="Neumann P."/>
        </authorList>
    </citation>
    <scope>NUCLEOTIDE SEQUENCE</scope>
</reference>
<evidence type="ECO:0000313" key="3">
    <source>
        <dbReference type="EMBL" id="CAH9092471.1"/>
    </source>
</evidence>
<name>A0AAV0D6T6_9ASTE</name>
<organism evidence="3 4">
    <name type="scientific">Cuscuta epithymum</name>
    <dbReference type="NCBI Taxonomy" id="186058"/>
    <lineage>
        <taxon>Eukaryota</taxon>
        <taxon>Viridiplantae</taxon>
        <taxon>Streptophyta</taxon>
        <taxon>Embryophyta</taxon>
        <taxon>Tracheophyta</taxon>
        <taxon>Spermatophyta</taxon>
        <taxon>Magnoliopsida</taxon>
        <taxon>eudicotyledons</taxon>
        <taxon>Gunneridae</taxon>
        <taxon>Pentapetalae</taxon>
        <taxon>asterids</taxon>
        <taxon>lamiids</taxon>
        <taxon>Solanales</taxon>
        <taxon>Convolvulaceae</taxon>
        <taxon>Cuscuteae</taxon>
        <taxon>Cuscuta</taxon>
        <taxon>Cuscuta subgen. Cuscuta</taxon>
    </lineage>
</organism>
<dbReference type="Pfam" id="PF00462">
    <property type="entry name" value="Glutaredoxin"/>
    <property type="match status" value="1"/>
</dbReference>
<dbReference type="AlphaFoldDB" id="A0AAV0D6T6"/>
<dbReference type="PANTHER" id="PTHR45669:SF30">
    <property type="entry name" value="OS04G0641300 PROTEIN"/>
    <property type="match status" value="1"/>
</dbReference>
<dbReference type="InterPro" id="IPR036249">
    <property type="entry name" value="Thioredoxin-like_sf"/>
</dbReference>
<evidence type="ECO:0000259" key="2">
    <source>
        <dbReference type="Pfam" id="PF00462"/>
    </source>
</evidence>
<dbReference type="Proteomes" id="UP001152523">
    <property type="component" value="Unassembled WGS sequence"/>
</dbReference>
<keyword evidence="4" id="KW-1185">Reference proteome</keyword>
<dbReference type="Pfam" id="PF23733">
    <property type="entry name" value="GRXCR1-2_C"/>
    <property type="match status" value="1"/>
</dbReference>
<sequence>MGCANSKRNVVCENCHAPFSPGRRSLDSERPPRRKAESHPHHVVALTSSTLGSILLDPLNKSPVLRAAADGGEKLPTENKLPEISTGGEPETIDVWELMKDLEDCARLVRSFSSPASTNHWSESISTLGSNDTSVGFLSEFDPAVIESFRKALSELPPAGTGDKAKTGEAKIETEHNKNRVIFYFTSIRGVRKTYEDCCNVRSILQELKLKIEDRDVSMHSGFKEELKEMFGEDYSLPRVFIGKKHIGGENEIRRMQEEGTLEKRFECCEKVEEGGGDGGCEACGNIRFVPCDTCKGSCKVFCECGNGNVEGSGFERCPDCNENGLIRCSVCSDY</sequence>